<sequence>MNRISVPAPKNDPDRDLYEAPPPGPKNTSWKKTGSNDIPLGKPRAPRHAISQSHGQATLKRRHDDGPPDNRKRPRLNLGRASALVQASLTDEVRSVVADAYSVAATDARVAVSESGRPMIKLEEVDHSSIRTPTTRAPSMGCPEPSRKNDDQVFGVARQVLPTRLSDLPTFATQGSKAIQQKQTVAPSFTHFPLAIWVGTESPSEFSLSADLKKAAQIPSDLAAFLLRELTKHVSESRMYLFNAVELSASTCILSYLVEGTKPRKGTPRARIVCAQCYIHHRPCALLQWVGGVKPLSSCQSRKSFGAVSAGRMRGAISDETCRQSTEFVLCCAGQRHGCLTRLSCSLDVPKRLQPLPLVRHIFGCNRVTLDRGVLSVICSVNGFINLEKLFSRKSAP</sequence>
<dbReference type="Proteomes" id="UP000799423">
    <property type="component" value="Unassembled WGS sequence"/>
</dbReference>
<name>A0A6A7B1I2_9PLEO</name>
<gene>
    <name evidence="2" type="ORF">T440DRAFT_172471</name>
</gene>
<organism evidence="2 3">
    <name type="scientific">Plenodomus tracheiphilus IPT5</name>
    <dbReference type="NCBI Taxonomy" id="1408161"/>
    <lineage>
        <taxon>Eukaryota</taxon>
        <taxon>Fungi</taxon>
        <taxon>Dikarya</taxon>
        <taxon>Ascomycota</taxon>
        <taxon>Pezizomycotina</taxon>
        <taxon>Dothideomycetes</taxon>
        <taxon>Pleosporomycetidae</taxon>
        <taxon>Pleosporales</taxon>
        <taxon>Pleosporineae</taxon>
        <taxon>Leptosphaeriaceae</taxon>
        <taxon>Plenodomus</taxon>
    </lineage>
</organism>
<feature type="compositionally biased region" description="Polar residues" evidence="1">
    <location>
        <begin position="26"/>
        <end position="36"/>
    </location>
</feature>
<evidence type="ECO:0000313" key="3">
    <source>
        <dbReference type="Proteomes" id="UP000799423"/>
    </source>
</evidence>
<accession>A0A6A7B1I2</accession>
<keyword evidence="3" id="KW-1185">Reference proteome</keyword>
<feature type="region of interest" description="Disordered" evidence="1">
    <location>
        <begin position="130"/>
        <end position="150"/>
    </location>
</feature>
<protein>
    <submittedName>
        <fullName evidence="2">Uncharacterized protein</fullName>
    </submittedName>
</protein>
<feature type="compositionally biased region" description="Basic and acidic residues" evidence="1">
    <location>
        <begin position="62"/>
        <end position="71"/>
    </location>
</feature>
<evidence type="ECO:0000256" key="1">
    <source>
        <dbReference type="SAM" id="MobiDB-lite"/>
    </source>
</evidence>
<dbReference type="EMBL" id="MU006319">
    <property type="protein sequence ID" value="KAF2848199.1"/>
    <property type="molecule type" value="Genomic_DNA"/>
</dbReference>
<dbReference type="OrthoDB" id="3779310at2759"/>
<proteinExistence type="predicted"/>
<evidence type="ECO:0000313" key="2">
    <source>
        <dbReference type="EMBL" id="KAF2848199.1"/>
    </source>
</evidence>
<dbReference type="AlphaFoldDB" id="A0A6A7B1I2"/>
<reference evidence="2" key="1">
    <citation type="submission" date="2020-01" db="EMBL/GenBank/DDBJ databases">
        <authorList>
            <consortium name="DOE Joint Genome Institute"/>
            <person name="Haridas S."/>
            <person name="Albert R."/>
            <person name="Binder M."/>
            <person name="Bloem J."/>
            <person name="Labutti K."/>
            <person name="Salamov A."/>
            <person name="Andreopoulos B."/>
            <person name="Baker S.E."/>
            <person name="Barry K."/>
            <person name="Bills G."/>
            <person name="Bluhm B.H."/>
            <person name="Cannon C."/>
            <person name="Castanera R."/>
            <person name="Culley D.E."/>
            <person name="Daum C."/>
            <person name="Ezra D."/>
            <person name="Gonzalez J.B."/>
            <person name="Henrissat B."/>
            <person name="Kuo A."/>
            <person name="Liang C."/>
            <person name="Lipzen A."/>
            <person name="Lutzoni F."/>
            <person name="Magnuson J."/>
            <person name="Mondo S."/>
            <person name="Nolan M."/>
            <person name="Ohm R."/>
            <person name="Pangilinan J."/>
            <person name="Park H.-J."/>
            <person name="Ramirez L."/>
            <person name="Alfaro M."/>
            <person name="Sun H."/>
            <person name="Tritt A."/>
            <person name="Yoshinaga Y."/>
            <person name="Zwiers L.-H."/>
            <person name="Turgeon B.G."/>
            <person name="Goodwin S.B."/>
            <person name="Spatafora J.W."/>
            <person name="Crous P.W."/>
            <person name="Grigoriev I.V."/>
        </authorList>
    </citation>
    <scope>NUCLEOTIDE SEQUENCE</scope>
    <source>
        <strain evidence="2">IPT5</strain>
    </source>
</reference>
<feature type="region of interest" description="Disordered" evidence="1">
    <location>
        <begin position="1"/>
        <end position="79"/>
    </location>
</feature>